<organism evidence="2 3">
    <name type="scientific">Rhizobium helianthi</name>
    <dbReference type="NCBI Taxonomy" id="1132695"/>
    <lineage>
        <taxon>Bacteria</taxon>
        <taxon>Pseudomonadati</taxon>
        <taxon>Pseudomonadota</taxon>
        <taxon>Alphaproteobacteria</taxon>
        <taxon>Hyphomicrobiales</taxon>
        <taxon>Rhizobiaceae</taxon>
        <taxon>Rhizobium/Agrobacterium group</taxon>
        <taxon>Rhizobium</taxon>
    </lineage>
</organism>
<evidence type="ECO:0000259" key="1">
    <source>
        <dbReference type="Pfam" id="PF07812"/>
    </source>
</evidence>
<protein>
    <submittedName>
        <fullName evidence="2">TfuA-like protein</fullName>
    </submittedName>
</protein>
<name>A0ABW4M9M7_9HYPH</name>
<accession>A0ABW4M9M7</accession>
<dbReference type="Proteomes" id="UP001597322">
    <property type="component" value="Unassembled WGS sequence"/>
</dbReference>
<dbReference type="EMBL" id="JBHUEQ010000039">
    <property type="protein sequence ID" value="MFD1747496.1"/>
    <property type="molecule type" value="Genomic_DNA"/>
</dbReference>
<gene>
    <name evidence="2" type="ORF">ACFSE1_18660</name>
</gene>
<keyword evidence="3" id="KW-1185">Reference proteome</keyword>
<feature type="domain" description="TfuA-like core" evidence="1">
    <location>
        <begin position="47"/>
        <end position="166"/>
    </location>
</feature>
<evidence type="ECO:0000313" key="3">
    <source>
        <dbReference type="Proteomes" id="UP001597322"/>
    </source>
</evidence>
<dbReference type="Pfam" id="PF07812">
    <property type="entry name" value="TfuA"/>
    <property type="match status" value="1"/>
</dbReference>
<comment type="caution">
    <text evidence="2">The sequence shown here is derived from an EMBL/GenBank/DDBJ whole genome shotgun (WGS) entry which is preliminary data.</text>
</comment>
<evidence type="ECO:0000313" key="2">
    <source>
        <dbReference type="EMBL" id="MFD1747496.1"/>
    </source>
</evidence>
<dbReference type="InterPro" id="IPR012924">
    <property type="entry name" value="TfuA_core"/>
</dbReference>
<sequence length="241" mass="26594">MKIVFIGPSLPDATQFATTGTRILPPAEQGDVYRAVSKGAAVIGIVDGLFEHVAPVWHKEILYALTRGCSVLGASSMGALRAVECAPYGMMGIGRIFEEYRDGIRVDDGDVALQHGPKDIGYAALTVPLVNVDATLANAQNLGLLSSADANHLASVARSIFFKQRTWRRIVQQAELSWDDLQPLIKRSAIDQKRLDAIELIRQINGLAAVRNTCPDWIFNETQAWRELEENMNNPRFIRSH</sequence>
<reference evidence="3" key="1">
    <citation type="journal article" date="2019" name="Int. J. Syst. Evol. Microbiol.">
        <title>The Global Catalogue of Microorganisms (GCM) 10K type strain sequencing project: providing services to taxonomists for standard genome sequencing and annotation.</title>
        <authorList>
            <consortium name="The Broad Institute Genomics Platform"/>
            <consortium name="The Broad Institute Genome Sequencing Center for Infectious Disease"/>
            <person name="Wu L."/>
            <person name="Ma J."/>
        </authorList>
    </citation>
    <scope>NUCLEOTIDE SEQUENCE [LARGE SCALE GENOMIC DNA]</scope>
    <source>
        <strain evidence="3">CG52</strain>
    </source>
</reference>
<proteinExistence type="predicted"/>
<dbReference type="RefSeq" id="WP_377404885.1">
    <property type="nucleotide sequence ID" value="NZ_JBHUEQ010000039.1"/>
</dbReference>